<dbReference type="InterPro" id="IPR035952">
    <property type="entry name" value="Rhomboid-like_sf"/>
</dbReference>
<accession>A0A1H3YZA5</accession>
<gene>
    <name evidence="7" type="ORF">SAMN05443550_102182</name>
</gene>
<feature type="transmembrane region" description="Helical" evidence="5">
    <location>
        <begin position="149"/>
        <end position="171"/>
    </location>
</feature>
<dbReference type="SUPFAM" id="SSF144091">
    <property type="entry name" value="Rhomboid-like"/>
    <property type="match status" value="1"/>
</dbReference>
<feature type="transmembrane region" description="Helical" evidence="5">
    <location>
        <begin position="9"/>
        <end position="27"/>
    </location>
</feature>
<keyword evidence="3 5" id="KW-1133">Transmembrane helix</keyword>
<organism evidence="7 8">
    <name type="scientific">Pedobacter hartonius</name>
    <dbReference type="NCBI Taxonomy" id="425514"/>
    <lineage>
        <taxon>Bacteria</taxon>
        <taxon>Pseudomonadati</taxon>
        <taxon>Bacteroidota</taxon>
        <taxon>Sphingobacteriia</taxon>
        <taxon>Sphingobacteriales</taxon>
        <taxon>Sphingobacteriaceae</taxon>
        <taxon>Pedobacter</taxon>
    </lineage>
</organism>
<dbReference type="PANTHER" id="PTHR43066:SF11">
    <property type="entry name" value="PEPTIDASE S54 RHOMBOID DOMAIN-CONTAINING PROTEIN"/>
    <property type="match status" value="1"/>
</dbReference>
<dbReference type="Gene3D" id="1.20.1540.10">
    <property type="entry name" value="Rhomboid-like"/>
    <property type="match status" value="1"/>
</dbReference>
<dbReference type="Pfam" id="PF01694">
    <property type="entry name" value="Rhomboid"/>
    <property type="match status" value="1"/>
</dbReference>
<proteinExistence type="predicted"/>
<comment type="subcellular location">
    <subcellularLocation>
        <location evidence="1">Membrane</location>
        <topology evidence="1">Multi-pass membrane protein</topology>
    </subcellularLocation>
</comment>
<dbReference type="PANTHER" id="PTHR43066">
    <property type="entry name" value="RHOMBOID-RELATED PROTEIN"/>
    <property type="match status" value="1"/>
</dbReference>
<evidence type="ECO:0000313" key="7">
    <source>
        <dbReference type="EMBL" id="SEA16923.1"/>
    </source>
</evidence>
<keyword evidence="4 5" id="KW-0472">Membrane</keyword>
<dbReference type="STRING" id="425514.SAMN05443550_102182"/>
<keyword evidence="8" id="KW-1185">Reference proteome</keyword>
<evidence type="ECO:0000313" key="8">
    <source>
        <dbReference type="Proteomes" id="UP000198850"/>
    </source>
</evidence>
<dbReference type="RefSeq" id="WP_090555348.1">
    <property type="nucleotide sequence ID" value="NZ_FNRA01000002.1"/>
</dbReference>
<evidence type="ECO:0000256" key="1">
    <source>
        <dbReference type="ARBA" id="ARBA00004141"/>
    </source>
</evidence>
<reference evidence="7 8" key="1">
    <citation type="submission" date="2016-10" db="EMBL/GenBank/DDBJ databases">
        <authorList>
            <person name="de Groot N.N."/>
        </authorList>
    </citation>
    <scope>NUCLEOTIDE SEQUENCE [LARGE SCALE GENOMIC DNA]</scope>
    <source>
        <strain evidence="7 8">DSM 19033</strain>
    </source>
</reference>
<dbReference type="InterPro" id="IPR022764">
    <property type="entry name" value="Peptidase_S54_rhomboid_dom"/>
</dbReference>
<dbReference type="EMBL" id="FNRA01000002">
    <property type="protein sequence ID" value="SEA16923.1"/>
    <property type="molecule type" value="Genomic_DNA"/>
</dbReference>
<dbReference type="OrthoDB" id="9807874at2"/>
<dbReference type="AlphaFoldDB" id="A0A1H3YZA5"/>
<protein>
    <submittedName>
        <fullName evidence="7">Rhomboid-like protein</fullName>
    </submittedName>
</protein>
<dbReference type="GO" id="GO:0016020">
    <property type="term" value="C:membrane"/>
    <property type="evidence" value="ECO:0007669"/>
    <property type="project" value="UniProtKB-SubCell"/>
</dbReference>
<evidence type="ECO:0000256" key="5">
    <source>
        <dbReference type="SAM" id="Phobius"/>
    </source>
</evidence>
<evidence type="ECO:0000256" key="2">
    <source>
        <dbReference type="ARBA" id="ARBA00022692"/>
    </source>
</evidence>
<name>A0A1H3YZA5_9SPHI</name>
<feature type="transmembrane region" description="Helical" evidence="5">
    <location>
        <begin position="89"/>
        <end position="107"/>
    </location>
</feature>
<dbReference type="Proteomes" id="UP000198850">
    <property type="component" value="Unassembled WGS sequence"/>
</dbReference>
<feature type="transmembrane region" description="Helical" evidence="5">
    <location>
        <begin position="56"/>
        <end position="77"/>
    </location>
</feature>
<feature type="transmembrane region" description="Helical" evidence="5">
    <location>
        <begin position="216"/>
        <end position="233"/>
    </location>
</feature>
<evidence type="ECO:0000256" key="3">
    <source>
        <dbReference type="ARBA" id="ARBA00022989"/>
    </source>
</evidence>
<dbReference type="SMART" id="SM01160">
    <property type="entry name" value="DUF1751"/>
    <property type="match status" value="1"/>
</dbReference>
<sequence length="244" mass="27197">MNTIHIPPVVKNLLIINGLFFAATLIMESKGIELAEYLGAFYVDSPYFRVWQPVTYMFMHGGWSHIIFNMFALYTFGSVLEAHWGAKRFINFYLITGLGALALQWAVQAFEIYQIAGTPLAHSVLSLESLEQRLYNTAQFSPAQASTLYGIYFGPMIGASGAIFGLLVAFGMLYPNAELFIMFIPVPVKAKYIIPVYILIELSLGVASVAGDSVAHYAHLGGALLGFILVKIWKDKNTFYDYYD</sequence>
<keyword evidence="2 5" id="KW-0812">Transmembrane</keyword>
<evidence type="ECO:0000259" key="6">
    <source>
        <dbReference type="Pfam" id="PF01694"/>
    </source>
</evidence>
<evidence type="ECO:0000256" key="4">
    <source>
        <dbReference type="ARBA" id="ARBA00023136"/>
    </source>
</evidence>
<dbReference type="GO" id="GO:0004252">
    <property type="term" value="F:serine-type endopeptidase activity"/>
    <property type="evidence" value="ECO:0007669"/>
    <property type="project" value="InterPro"/>
</dbReference>
<feature type="domain" description="Peptidase S54 rhomboid" evidence="6">
    <location>
        <begin position="49"/>
        <end position="231"/>
    </location>
</feature>